<reference evidence="2" key="1">
    <citation type="journal article" date="2023" name="Plant J.">
        <title>Genome sequences and population genomics provide insights into the demographic history, inbreeding, and mutation load of two 'living fossil' tree species of Dipteronia.</title>
        <authorList>
            <person name="Feng Y."/>
            <person name="Comes H.P."/>
            <person name="Chen J."/>
            <person name="Zhu S."/>
            <person name="Lu R."/>
            <person name="Zhang X."/>
            <person name="Li P."/>
            <person name="Qiu J."/>
            <person name="Olsen K.M."/>
            <person name="Qiu Y."/>
        </authorList>
    </citation>
    <scope>NUCLEOTIDE SEQUENCE</scope>
    <source>
        <strain evidence="2">KIB01</strain>
    </source>
</reference>
<dbReference type="EMBL" id="JANJYI010000008">
    <property type="protein sequence ID" value="KAK2639963.1"/>
    <property type="molecule type" value="Genomic_DNA"/>
</dbReference>
<evidence type="ECO:0000256" key="1">
    <source>
        <dbReference type="SAM" id="Phobius"/>
    </source>
</evidence>
<accession>A0AAD9WRR2</accession>
<dbReference type="Proteomes" id="UP001280121">
    <property type="component" value="Unassembled WGS sequence"/>
</dbReference>
<feature type="transmembrane region" description="Helical" evidence="1">
    <location>
        <begin position="12"/>
        <end position="33"/>
    </location>
</feature>
<evidence type="ECO:0000313" key="3">
    <source>
        <dbReference type="Proteomes" id="UP001280121"/>
    </source>
</evidence>
<dbReference type="AlphaFoldDB" id="A0AAD9WRR2"/>
<sequence length="265" mass="30085">MDTNGQETQKETTVVVVVGGLGALRHLFFLFVLDWVVRGSLTLLPHVIRHNFRISIANCNSMIMHYIPDDVGAKSITKYFKRFYEKEIPNCWQLYRKTENVKPLIVGPSFLKMSQAVILQLLKQKKLSVILKENNFYNRLREVGTLDQDNPHDKDDDVIKATSFEHIGDFIFPRLADFGAAISGGNKVQCQAVLEELDERLKPIDNLKSEMAQKGLKTLSTEIPESPNEISDESVGLLKAVLDLAQCSDTERVVMRILRSPRLEN</sequence>
<organism evidence="2 3">
    <name type="scientific">Dipteronia dyeriana</name>
    <dbReference type="NCBI Taxonomy" id="168575"/>
    <lineage>
        <taxon>Eukaryota</taxon>
        <taxon>Viridiplantae</taxon>
        <taxon>Streptophyta</taxon>
        <taxon>Embryophyta</taxon>
        <taxon>Tracheophyta</taxon>
        <taxon>Spermatophyta</taxon>
        <taxon>Magnoliopsida</taxon>
        <taxon>eudicotyledons</taxon>
        <taxon>Gunneridae</taxon>
        <taxon>Pentapetalae</taxon>
        <taxon>rosids</taxon>
        <taxon>malvids</taxon>
        <taxon>Sapindales</taxon>
        <taxon>Sapindaceae</taxon>
        <taxon>Hippocastanoideae</taxon>
        <taxon>Acereae</taxon>
        <taxon>Dipteronia</taxon>
    </lineage>
</organism>
<keyword evidence="3" id="KW-1185">Reference proteome</keyword>
<keyword evidence="1" id="KW-0812">Transmembrane</keyword>
<evidence type="ECO:0000313" key="2">
    <source>
        <dbReference type="EMBL" id="KAK2639963.1"/>
    </source>
</evidence>
<keyword evidence="1" id="KW-0472">Membrane</keyword>
<keyword evidence="1" id="KW-1133">Transmembrane helix</keyword>
<comment type="caution">
    <text evidence="2">The sequence shown here is derived from an EMBL/GenBank/DDBJ whole genome shotgun (WGS) entry which is preliminary data.</text>
</comment>
<protein>
    <submittedName>
        <fullName evidence="2">Uncharacterized protein</fullName>
    </submittedName>
</protein>
<name>A0AAD9WRR2_9ROSI</name>
<proteinExistence type="predicted"/>
<gene>
    <name evidence="2" type="ORF">Ddye_027758</name>
</gene>